<accession>A0A6A4N0B9</accession>
<sequence length="44" mass="4885">MFLVAGFNCMSNSLAVLSDELAKIIGSSNCICPLLYQHIEYLVY</sequence>
<organism evidence="1 2">
    <name type="scientific">Lupinus albus</name>
    <name type="common">White lupine</name>
    <name type="synonym">Lupinus termis</name>
    <dbReference type="NCBI Taxonomy" id="3870"/>
    <lineage>
        <taxon>Eukaryota</taxon>
        <taxon>Viridiplantae</taxon>
        <taxon>Streptophyta</taxon>
        <taxon>Embryophyta</taxon>
        <taxon>Tracheophyta</taxon>
        <taxon>Spermatophyta</taxon>
        <taxon>Magnoliopsida</taxon>
        <taxon>eudicotyledons</taxon>
        <taxon>Gunneridae</taxon>
        <taxon>Pentapetalae</taxon>
        <taxon>rosids</taxon>
        <taxon>fabids</taxon>
        <taxon>Fabales</taxon>
        <taxon>Fabaceae</taxon>
        <taxon>Papilionoideae</taxon>
        <taxon>50 kb inversion clade</taxon>
        <taxon>genistoids sensu lato</taxon>
        <taxon>core genistoids</taxon>
        <taxon>Genisteae</taxon>
        <taxon>Lupinus</taxon>
    </lineage>
</organism>
<name>A0A6A4N0B9_LUPAL</name>
<dbReference type="EMBL" id="WOCE01000024">
    <property type="protein sequence ID" value="KAE9586233.1"/>
    <property type="molecule type" value="Genomic_DNA"/>
</dbReference>
<reference evidence="2" key="1">
    <citation type="journal article" date="2020" name="Nat. Commun.">
        <title>Genome sequence of the cluster root forming white lupin.</title>
        <authorList>
            <person name="Hufnagel B."/>
            <person name="Marques A."/>
            <person name="Soriano A."/>
            <person name="Marques L."/>
            <person name="Divol F."/>
            <person name="Doumas P."/>
            <person name="Sallet E."/>
            <person name="Mancinotti D."/>
            <person name="Carrere S."/>
            <person name="Marande W."/>
            <person name="Arribat S."/>
            <person name="Keller J."/>
            <person name="Huneau C."/>
            <person name="Blein T."/>
            <person name="Aime D."/>
            <person name="Laguerre M."/>
            <person name="Taylor J."/>
            <person name="Schubert V."/>
            <person name="Nelson M."/>
            <person name="Geu-Flores F."/>
            <person name="Crespi M."/>
            <person name="Gallardo-Guerrero K."/>
            <person name="Delaux P.-M."/>
            <person name="Salse J."/>
            <person name="Berges H."/>
            <person name="Guyot R."/>
            <person name="Gouzy J."/>
            <person name="Peret B."/>
        </authorList>
    </citation>
    <scope>NUCLEOTIDE SEQUENCE [LARGE SCALE GENOMIC DNA]</scope>
    <source>
        <strain evidence="2">cv. Amiga</strain>
    </source>
</reference>
<evidence type="ECO:0000313" key="2">
    <source>
        <dbReference type="Proteomes" id="UP000447434"/>
    </source>
</evidence>
<dbReference type="AlphaFoldDB" id="A0A6A4N0B9"/>
<evidence type="ECO:0000313" key="1">
    <source>
        <dbReference type="EMBL" id="KAE9586233.1"/>
    </source>
</evidence>
<proteinExistence type="predicted"/>
<gene>
    <name evidence="1" type="ORF">Lalb_Chr24g0399671</name>
</gene>
<dbReference type="Proteomes" id="UP000447434">
    <property type="component" value="Chromosome 24"/>
</dbReference>
<keyword evidence="2" id="KW-1185">Reference proteome</keyword>
<comment type="caution">
    <text evidence="1">The sequence shown here is derived from an EMBL/GenBank/DDBJ whole genome shotgun (WGS) entry which is preliminary data.</text>
</comment>
<protein>
    <submittedName>
        <fullName evidence="1">Uncharacterized protein</fullName>
    </submittedName>
</protein>